<accession>A0AA85G7A0</accession>
<dbReference type="Gene3D" id="2.60.470.10">
    <property type="entry name" value="Acid-sensing ion channels like domains"/>
    <property type="match status" value="1"/>
</dbReference>
<evidence type="ECO:0000313" key="2">
    <source>
        <dbReference type="Proteomes" id="UP000050792"/>
    </source>
</evidence>
<feature type="transmembrane region" description="Helical" evidence="1">
    <location>
        <begin position="624"/>
        <end position="643"/>
    </location>
</feature>
<reference evidence="3" key="2">
    <citation type="submission" date="2023-11" db="UniProtKB">
        <authorList>
            <consortium name="WormBaseParasite"/>
        </authorList>
    </citation>
    <scope>IDENTIFICATION</scope>
</reference>
<keyword evidence="1" id="KW-0812">Transmembrane</keyword>
<feature type="transmembrane region" description="Helical" evidence="1">
    <location>
        <begin position="17"/>
        <end position="36"/>
    </location>
</feature>
<name>A0AA85G7A0_9TREM</name>
<evidence type="ECO:0000313" key="3">
    <source>
        <dbReference type="WBParaSite" id="SRDH1_80860.4"/>
    </source>
</evidence>
<dbReference type="Proteomes" id="UP000050792">
    <property type="component" value="Unassembled WGS sequence"/>
</dbReference>
<dbReference type="WBParaSite" id="SRDH1_80860.4">
    <property type="protein sequence ID" value="SRDH1_80860.4"/>
    <property type="gene ID" value="SRDH1_80860"/>
</dbReference>
<keyword evidence="1" id="KW-1133">Transmembrane helix</keyword>
<evidence type="ECO:0000256" key="1">
    <source>
        <dbReference type="SAM" id="Phobius"/>
    </source>
</evidence>
<dbReference type="AlphaFoldDB" id="A0AA85G7A0"/>
<reference evidence="2" key="1">
    <citation type="submission" date="2022-06" db="EMBL/GenBank/DDBJ databases">
        <authorList>
            <person name="Berger JAMES D."/>
            <person name="Berger JAMES D."/>
        </authorList>
    </citation>
    <scope>NUCLEOTIDE SEQUENCE [LARGE SCALE GENOMIC DNA]</scope>
</reference>
<keyword evidence="2" id="KW-1185">Reference proteome</keyword>
<keyword evidence="1" id="KW-0472">Membrane</keyword>
<protein>
    <submittedName>
        <fullName evidence="3">Uncharacterized protein</fullName>
    </submittedName>
</protein>
<proteinExistence type="predicted"/>
<organism evidence="2 3">
    <name type="scientific">Schistosoma rodhaini</name>
    <dbReference type="NCBI Taxonomy" id="6188"/>
    <lineage>
        <taxon>Eukaryota</taxon>
        <taxon>Metazoa</taxon>
        <taxon>Spiralia</taxon>
        <taxon>Lophotrochozoa</taxon>
        <taxon>Platyhelminthes</taxon>
        <taxon>Trematoda</taxon>
        <taxon>Digenea</taxon>
        <taxon>Strigeidida</taxon>
        <taxon>Schistosomatoidea</taxon>
        <taxon>Schistosomatidae</taxon>
        <taxon>Schistosoma</taxon>
    </lineage>
</organism>
<sequence>MKTTLNHFHCHNKTKKWIFHFISFILCLTLLLYRTFEWLKAYHLFNDHYHINELIDYFQNSHLNKQNMNHEEHHQPHHDYHHHHQHHHHHYHKDIITTNDTTLMEPNVIIILCNINPIRLSALFSLYNGSDIYTYLIKKYGKIDIINLLNDTYLTSEQMKLMAHPISSTLKSCQYGDDQCTMNDFISIFTIHGWCYQFHLNISRTAELKLILDPQEYDYIIPNKGYVGFYLTVQNKNCSPRQQFNIHNNNNQYDQSIIVGPKFHSYINVQQQYLIRSGNHLGTKSKDICPAYNIQSVVQLEKLPIQIHLLQKFNANLFKRNSTVVQYGILLQQKAFLQIYNYTAYQLIKDLSNELYKAKYLTQFTIESIWKIYKQLKQMKSIHTTTTSTINTTYNDYNDHYYCYTKVYNLFTSISKDILLSHTLSMIENDPNDTNDLKDQNDLITDQQKNQYLIINNSTLDQIELQLINNFFKTKIIISPNSSLLRKILTVVMKFRYLLSNYTDPSILYNKNITSFPYTENHQFRSKFTIMNCSQLFLYYEEQMNHIGKLASGALTRLDHVNIELHNLMDNNHLIRLIFPKTIYPYHELSISSMVSLSIRLSKLNVPTVYESSTFPVDIYLKNLLLTIFISIFTLYLTLFTIIEFCSVKQTTTITNHQLCLKCQSTNQNQYHDHHRHHHHHDSCDLLRTQQYNQLTSFEILPPNNNNNSNNSSNTNDCYYQRCTQNYSDSNRKNLTYSKYGNYDLDEAFSVTNNSNTLNSFITHKLDQHYTYDPRSLLNTSNVMYKCDNLCRTKAYLHDNIDENQNDDRRTTYVQSLSLPRIETLNDENNSKTIRVTPKLVHTPYSTSSSKYNLHSPHIGWNVINQIQ</sequence>